<dbReference type="PATRIC" id="fig|1423735.3.peg.1132"/>
<name>A0A0R1W7T9_9LACO</name>
<feature type="region of interest" description="Disordered" evidence="1">
    <location>
        <begin position="165"/>
        <end position="191"/>
    </location>
</feature>
<dbReference type="AlphaFoldDB" id="A0A0R1W7T9"/>
<feature type="compositionally biased region" description="Polar residues" evidence="1">
    <location>
        <begin position="172"/>
        <end position="181"/>
    </location>
</feature>
<dbReference type="Pfam" id="PF18848">
    <property type="entry name" value="baeRF_family6"/>
    <property type="match status" value="1"/>
</dbReference>
<feature type="domain" description="Bacterial archaeo-eukaryotic release factor family 6" evidence="2">
    <location>
        <begin position="127"/>
        <end position="272"/>
    </location>
</feature>
<sequence length="366" mass="41616">MQTTLTDLKTLLEELDKGPFISLYFPVDKNPMNDKNRLVLKQLQKTAAEQFGANYSQLDWEKFSQRMSQQLEILFDDNKELPMSFGVILSETQQIVLPLNIEVEPQVSVCDWPNLLPQIVAQQRIVNFDLLALNQDSFKLFEVNAGSVKALELAEDAPSDLQKALGTEKSGGETNFRSFTNGQGGGAGYHGHNTLDAEKEIDHRNYYQAVADYLNRVIAERKRAVVLFALPENQSLFREICKTPYLSENLSVQKSPLNLSLQELATEIDPLIKVQWQSGLLNILKERYDTARSQQLALSDHSEILEAARFGKIDTLIINQNQIDHDLSTWLLELSDQVLRYRGKVRIFPEDDYPGEEPVVAILRYS</sequence>
<evidence type="ECO:0000259" key="2">
    <source>
        <dbReference type="Pfam" id="PF18848"/>
    </source>
</evidence>
<evidence type="ECO:0000313" key="3">
    <source>
        <dbReference type="EMBL" id="KRM13634.1"/>
    </source>
</evidence>
<dbReference type="InterPro" id="IPR040628">
    <property type="entry name" value="BaeRF_family6"/>
</dbReference>
<comment type="caution">
    <text evidence="3">The sequence shown here is derived from an EMBL/GenBank/DDBJ whole genome shotgun (WGS) entry which is preliminary data.</text>
</comment>
<dbReference type="InterPro" id="IPR029064">
    <property type="entry name" value="Ribosomal_eL30-like_sf"/>
</dbReference>
<dbReference type="EMBL" id="AZFX01000004">
    <property type="protein sequence ID" value="KRM13634.1"/>
    <property type="molecule type" value="Genomic_DNA"/>
</dbReference>
<gene>
    <name evidence="3" type="ORF">FC15_GL001088</name>
</gene>
<evidence type="ECO:0000313" key="4">
    <source>
        <dbReference type="Proteomes" id="UP000051315"/>
    </source>
</evidence>
<evidence type="ECO:0000256" key="1">
    <source>
        <dbReference type="SAM" id="MobiDB-lite"/>
    </source>
</evidence>
<proteinExistence type="predicted"/>
<protein>
    <recommendedName>
        <fullName evidence="2">Bacterial archaeo-eukaryotic release factor family 6 domain-containing protein</fullName>
    </recommendedName>
</protein>
<keyword evidence="4" id="KW-1185">Reference proteome</keyword>
<reference evidence="3 4" key="1">
    <citation type="journal article" date="2015" name="Genome Announc.">
        <title>Expanding the biotechnology potential of lactobacilli through comparative genomics of 213 strains and associated genera.</title>
        <authorList>
            <person name="Sun Z."/>
            <person name="Harris H.M."/>
            <person name="McCann A."/>
            <person name="Guo C."/>
            <person name="Argimon S."/>
            <person name="Zhang W."/>
            <person name="Yang X."/>
            <person name="Jeffery I.B."/>
            <person name="Cooney J.C."/>
            <person name="Kagawa T.F."/>
            <person name="Liu W."/>
            <person name="Song Y."/>
            <person name="Salvetti E."/>
            <person name="Wrobel A."/>
            <person name="Rasinkangas P."/>
            <person name="Parkhill J."/>
            <person name="Rea M.C."/>
            <person name="O'Sullivan O."/>
            <person name="Ritari J."/>
            <person name="Douillard F.P."/>
            <person name="Paul Ross R."/>
            <person name="Yang R."/>
            <person name="Briner A.E."/>
            <person name="Felis G.E."/>
            <person name="de Vos W.M."/>
            <person name="Barrangou R."/>
            <person name="Klaenhammer T.R."/>
            <person name="Caufield P.W."/>
            <person name="Cui Y."/>
            <person name="Zhang H."/>
            <person name="O'Toole P.W."/>
        </authorList>
    </citation>
    <scope>NUCLEOTIDE SEQUENCE [LARGE SCALE GENOMIC DNA]</scope>
    <source>
        <strain evidence="3 4">DSM 17758</strain>
    </source>
</reference>
<dbReference type="OrthoDB" id="4393931at2"/>
<accession>A0A0R1W7T9</accession>
<dbReference type="STRING" id="1423735.FC15_GL001088"/>
<dbReference type="RefSeq" id="WP_057823119.1">
    <property type="nucleotide sequence ID" value="NZ_AZFX01000004.1"/>
</dbReference>
<organism evidence="3 4">
    <name type="scientific">Lapidilactobacillus concavus DSM 17758</name>
    <dbReference type="NCBI Taxonomy" id="1423735"/>
    <lineage>
        <taxon>Bacteria</taxon>
        <taxon>Bacillati</taxon>
        <taxon>Bacillota</taxon>
        <taxon>Bacilli</taxon>
        <taxon>Lactobacillales</taxon>
        <taxon>Lactobacillaceae</taxon>
        <taxon>Lapidilactobacillus</taxon>
    </lineage>
</organism>
<dbReference type="SUPFAM" id="SSF55315">
    <property type="entry name" value="L30e-like"/>
    <property type="match status" value="1"/>
</dbReference>
<dbReference type="Proteomes" id="UP000051315">
    <property type="component" value="Unassembled WGS sequence"/>
</dbReference>